<dbReference type="InterPro" id="IPR007410">
    <property type="entry name" value="LpqE-like"/>
</dbReference>
<evidence type="ECO:0000313" key="2">
    <source>
        <dbReference type="Proteomes" id="UP000321567"/>
    </source>
</evidence>
<protein>
    <recommendedName>
        <fullName evidence="3">Transporter</fullName>
    </recommendedName>
</protein>
<dbReference type="AlphaFoldDB" id="A0A512H7R3"/>
<comment type="caution">
    <text evidence="1">The sequence shown here is derived from an EMBL/GenBank/DDBJ whole genome shotgun (WGS) entry which is preliminary data.</text>
</comment>
<reference evidence="1 2" key="1">
    <citation type="submission" date="2019-07" db="EMBL/GenBank/DDBJ databases">
        <title>Whole genome shotgun sequence of Rhodospirillum oryzae NBRC 107573.</title>
        <authorList>
            <person name="Hosoyama A."/>
            <person name="Uohara A."/>
            <person name="Ohji S."/>
            <person name="Ichikawa N."/>
        </authorList>
    </citation>
    <scope>NUCLEOTIDE SEQUENCE [LARGE SCALE GENOMIC DNA]</scope>
    <source>
        <strain evidence="1 2">NBRC 107573</strain>
    </source>
</reference>
<evidence type="ECO:0008006" key="3">
    <source>
        <dbReference type="Google" id="ProtNLM"/>
    </source>
</evidence>
<organism evidence="1 2">
    <name type="scientific">Pararhodospirillum oryzae</name>
    <dbReference type="NCBI Taxonomy" id="478448"/>
    <lineage>
        <taxon>Bacteria</taxon>
        <taxon>Pseudomonadati</taxon>
        <taxon>Pseudomonadota</taxon>
        <taxon>Alphaproteobacteria</taxon>
        <taxon>Rhodospirillales</taxon>
        <taxon>Rhodospirillaceae</taxon>
        <taxon>Pararhodospirillum</taxon>
    </lineage>
</organism>
<dbReference type="Pfam" id="PF04314">
    <property type="entry name" value="PCuAC"/>
    <property type="match status" value="1"/>
</dbReference>
<accession>A0A512H7R3</accession>
<dbReference type="PANTHER" id="PTHR36302:SF1">
    <property type="entry name" value="COPPER CHAPERONE PCU(A)C"/>
    <property type="match status" value="1"/>
</dbReference>
<name>A0A512H7R3_9PROT</name>
<dbReference type="EMBL" id="BJZO01000038">
    <property type="protein sequence ID" value="GEO81495.1"/>
    <property type="molecule type" value="Genomic_DNA"/>
</dbReference>
<dbReference type="SUPFAM" id="SSF110087">
    <property type="entry name" value="DR1885-like metal-binding protein"/>
    <property type="match status" value="1"/>
</dbReference>
<keyword evidence="2" id="KW-1185">Reference proteome</keyword>
<dbReference type="PANTHER" id="PTHR36302">
    <property type="entry name" value="BLR7088 PROTEIN"/>
    <property type="match status" value="1"/>
</dbReference>
<dbReference type="Proteomes" id="UP000321567">
    <property type="component" value="Unassembled WGS sequence"/>
</dbReference>
<gene>
    <name evidence="1" type="ORF">ROR02_16260</name>
</gene>
<proteinExistence type="predicted"/>
<dbReference type="InterPro" id="IPR058248">
    <property type="entry name" value="Lxx211020-like"/>
</dbReference>
<dbReference type="Gene3D" id="2.60.40.1890">
    <property type="entry name" value="PCu(A)C copper chaperone"/>
    <property type="match status" value="1"/>
</dbReference>
<sequence length="162" mass="16819">MGGFVGGGADPVRFAWEASPALAQETDSVPAGLITIERPWARASAGTATVAGVFMTLHNGGAKDRLIRAASPAAGLVEIHQTRMEDGVMRMRPVEALDLAPGTDTVLRPGGLHVMLIDLKAPLVEGERVRVDLTFEHAGPVTIEAIVRPVGAQDAGAAPKGQ</sequence>
<evidence type="ECO:0000313" key="1">
    <source>
        <dbReference type="EMBL" id="GEO81495.1"/>
    </source>
</evidence>
<dbReference type="InterPro" id="IPR036182">
    <property type="entry name" value="PCuAC_sf"/>
</dbReference>